<evidence type="ECO:0000256" key="13">
    <source>
        <dbReference type="ARBA" id="ARBA00022741"/>
    </source>
</evidence>
<dbReference type="FunFam" id="3.30.450.20:FF:000059">
    <property type="entry name" value="PAS domain containing serine/threonine kinase"/>
    <property type="match status" value="1"/>
</dbReference>
<feature type="compositionally biased region" description="Polar residues" evidence="31">
    <location>
        <begin position="594"/>
        <end position="603"/>
    </location>
</feature>
<name>A0AA41T9F9_SCICA</name>
<protein>
    <recommendedName>
        <fullName evidence="26">PAS domain-containing serine/threonine-protein kinase</fullName>
        <ecNumber evidence="6">2.7.11.1</ecNumber>
    </recommendedName>
    <alternativeName>
        <fullName evidence="28">Mitochondrial transcription termination factor 4</fullName>
    </alternativeName>
    <alternativeName>
        <fullName evidence="27">Transcription termination factor 4, mitochondrial</fullName>
    </alternativeName>
    <alternativeName>
        <fullName evidence="29">mTERF domain-containing protein 2</fullName>
    </alternativeName>
</protein>
<feature type="domain" description="PAS" evidence="33">
    <location>
        <begin position="134"/>
        <end position="190"/>
    </location>
</feature>
<keyword evidence="15 30" id="KW-0067">ATP-binding</keyword>
<dbReference type="Pfam" id="PF00989">
    <property type="entry name" value="PAS"/>
    <property type="match status" value="1"/>
</dbReference>
<evidence type="ECO:0000256" key="26">
    <source>
        <dbReference type="ARBA" id="ARBA00071822"/>
    </source>
</evidence>
<feature type="compositionally biased region" description="Polar residues" evidence="31">
    <location>
        <begin position="652"/>
        <end position="663"/>
    </location>
</feature>
<dbReference type="GO" id="GO:0005739">
    <property type="term" value="C:mitochondrion"/>
    <property type="evidence" value="ECO:0007669"/>
    <property type="project" value="UniProtKB-SubCell"/>
</dbReference>
<keyword evidence="18" id="KW-0007">Acetylation</keyword>
<evidence type="ECO:0000256" key="10">
    <source>
        <dbReference type="ARBA" id="ARBA00022553"/>
    </source>
</evidence>
<evidence type="ECO:0000256" key="9">
    <source>
        <dbReference type="ARBA" id="ARBA00022552"/>
    </source>
</evidence>
<dbReference type="SMART" id="SM00091">
    <property type="entry name" value="PAS"/>
    <property type="match status" value="2"/>
</dbReference>
<evidence type="ECO:0000256" key="27">
    <source>
        <dbReference type="ARBA" id="ARBA00074722"/>
    </source>
</evidence>
<evidence type="ECO:0000256" key="16">
    <source>
        <dbReference type="ARBA" id="ARBA00022884"/>
    </source>
</evidence>
<accession>A0AA41T9F9</accession>
<evidence type="ECO:0000256" key="3">
    <source>
        <dbReference type="ARBA" id="ARBA00004496"/>
    </source>
</evidence>
<dbReference type="InterPro" id="IPR003690">
    <property type="entry name" value="MTERF"/>
</dbReference>
<evidence type="ECO:0000256" key="1">
    <source>
        <dbReference type="ARBA" id="ARBA00004123"/>
    </source>
</evidence>
<feature type="compositionally biased region" description="Polar residues" evidence="31">
    <location>
        <begin position="492"/>
        <end position="503"/>
    </location>
</feature>
<dbReference type="InterPro" id="IPR013767">
    <property type="entry name" value="PAS_fold"/>
</dbReference>
<feature type="compositionally biased region" description="Polar residues" evidence="31">
    <location>
        <begin position="631"/>
        <end position="643"/>
    </location>
</feature>
<feature type="compositionally biased region" description="Low complexity" evidence="31">
    <location>
        <begin position="1537"/>
        <end position="1552"/>
    </location>
</feature>
<feature type="binding site" evidence="30">
    <location>
        <position position="1230"/>
    </location>
    <ligand>
        <name>ATP</name>
        <dbReference type="ChEBI" id="CHEBI:30616"/>
    </ligand>
</feature>
<dbReference type="SUPFAM" id="SSF56112">
    <property type="entry name" value="Protein kinase-like (PK-like)"/>
    <property type="match status" value="1"/>
</dbReference>
<evidence type="ECO:0000256" key="30">
    <source>
        <dbReference type="PROSITE-ProRule" id="PRU10141"/>
    </source>
</evidence>
<evidence type="ECO:0000256" key="19">
    <source>
        <dbReference type="ARBA" id="ARBA00023121"/>
    </source>
</evidence>
<dbReference type="GO" id="GO:0008289">
    <property type="term" value="F:lipid binding"/>
    <property type="evidence" value="ECO:0007669"/>
    <property type="project" value="UniProtKB-KW"/>
</dbReference>
<dbReference type="Proteomes" id="UP001166674">
    <property type="component" value="Unassembled WGS sequence"/>
</dbReference>
<keyword evidence="20" id="KW-0496">Mitochondrion</keyword>
<dbReference type="GO" id="GO:0005829">
    <property type="term" value="C:cytosol"/>
    <property type="evidence" value="ECO:0007669"/>
    <property type="project" value="TreeGrafter"/>
</dbReference>
<evidence type="ECO:0000256" key="2">
    <source>
        <dbReference type="ARBA" id="ARBA00004173"/>
    </source>
</evidence>
<dbReference type="InterPro" id="IPR008271">
    <property type="entry name" value="Ser/Thr_kinase_AS"/>
</dbReference>
<evidence type="ECO:0000256" key="20">
    <source>
        <dbReference type="ARBA" id="ARBA00023128"/>
    </source>
</evidence>
<keyword evidence="17" id="KW-0809">Transit peptide</keyword>
<sequence length="1970" mass="213274">MEARGLLAFDDDRRCLSGSLPVPAPAEGPAAEATSESSKPFSSAHRHLSRKNGLSKLCQSRMALSEDRWSSYCLSSLAAQNICTSKLRCPVAPEHMDAAGSLGSASCCSLLRGLSPGGSAPLFPAPVCNPNKAVFTVDAKTTEILVANDKACRLLGYSSQDLIGQKLARFFLKSDSAVVEALSQEHVEADGHAAVVFSTVVDIVSRSGEKIPVSVWMKRVRQERGLCCVVVLEPVERVSAWVAFQSDGTITACDSLFAHLHGFASGEDVVGQRLTDLIPSAQLPSPGQPVPKSLKIQRSVGRARDGTTFPLSLKLKAKPSSQDVARVQEAPESDYWASVWVFCTISGLVTLLPDGTIYGINHSFALALFGYGRTELLGKNITFLIPGFYHYMALACDSSSQLPDLAGCLDIHSESGPGQMSWHAATGAQDPKVNGVLAGDHLLPQDETLKLARSQDAAQMQQEVRAQLPSSPSEPLLGVDSIPEGSPPAHGEQTSSTDQQSVPKGSPPAHREQLSPRDQQSAPKGSPPAHGEQSSSTDQKSVPEGSPPADREQLSRTDQQSVPEGSPPDDREQLSPTDQQSVPEGSPPDDREQLSPTDQQSVPEGSPPDDREQLSPMDQQSVPEGSPPSHGEQSSSVDQQNVPEGSLPALGEQSSSVDQQSVPEGSLPAHNKQSLSENQQSISEEGPVTRGESSLLQDQQDDPEGGPPAQGDQLLFSDQGSAAVGKEEPAATEDPRQGPCGESRSEPVGTKSVGTASCEDSEPSDPAEDRDSALCLEAQQELVGVHSPNTGSLWADPPRLQPHMTGQLAGGGLPTHCPLYRSEWALGQQGQGPAPSPSRRAGVSLGTPTLDEPRLGAQNNREELQTCLMKERLPKPLGHSCTELVPAEHPSSTPVSFCHLGGRDLHSSHLGSSSACYALATDLPGVLERVEVQEADVSSYSWNLKELFLSDQTGGSPSPCSCATPEPNETPSPLVVGSDEDVGHLHRQRPGILGDRELLLLAGTYFDPGEGQQFQESCQGHHRTEPSRICLVSSEYHEAHGVDSPGYVRSTQDVSPEDMHPTAEDPRLSPQVTSTPVAPRAASMQQQIQEGTYSGSCYHRDGLRLSIQFEVKRVELQGSATLFCCWLVKDLLQSHRDAATRTRLLMASLPSSTHSMTELPGPSLGEVLRAKPWFEETPTPVELAELAACEGAYSHKYSTLSPLGSGAFGFVWTAVDKERNQEVVVKFIKKEKVLEDCWVEDPKLGKVTLEIAILSRVEHANIIKVLDVFENQGFFQLVMEKHGSGLDLFAFIDRHPALDEPLASYIFRQLVSAVGYLRSKGIVHRDIKDENIVIAEDFTIKLIDFGSAAYLERGKLFYTFCGTIEYCAPEVLMGNPYRGPELEMWSLGVTLYTLIFEENPFCEVEETMEAAIHPPRPVSQALMSLVSGLLQPAPEQRTTLEKLVTDPWVTQPVALAAYTWEEVCRLSQPAGEESGGCQSGGLLHRLLETALGSQKPGKGVVFSDTSFLQALLSRARDFDGGTSGAGHVCLQGSAGAPAPAALARNPSGVARPVAPPAPGGASGVPPLGRGVHAAVAERSCVPARRSSTEPGPEGARPALALRSAAGTDRGPEVREPEGRASGAAHRPGAMAALGRQVLDWQLPIRLAWACLARRTSHPPEQRRTTALLRKLTAASGGASLEEAFSVGPRNCAQEPRRRTRPAQCLPEKQSTPVDSGSLELEKVISSLLDMGFTDAHLTDLLRILPGASPQQWLDIVSELMLLGLNPEPACVVLKKSPQLLKLPVTQMKKRSRYLRKLGLEEGKLRRVLHHCPEVFTMHQRDIDDIVRLLKEKCLFTTQQVTEILHRCPSVLREDPRELEFKFQYAYFRMGVKHLDIVRTDFLQYSVNKIKQRHIYLERLGRYQTPDKKGQTQVTNPLLKDILRVSEAEFLSKTACSSAEEFEVFKKLLAREEEEEEEEEEEPESASEDKD</sequence>
<dbReference type="EC" id="2.7.11.1" evidence="6"/>
<feature type="compositionally biased region" description="Polar residues" evidence="31">
    <location>
        <begin position="456"/>
        <end position="473"/>
    </location>
</feature>
<feature type="region of interest" description="Disordered" evidence="31">
    <location>
        <begin position="827"/>
        <end position="855"/>
    </location>
</feature>
<dbReference type="PROSITE" id="PS00107">
    <property type="entry name" value="PROTEIN_KINASE_ATP"/>
    <property type="match status" value="1"/>
</dbReference>
<feature type="region of interest" description="Disordered" evidence="31">
    <location>
        <begin position="1950"/>
        <end position="1970"/>
    </location>
</feature>
<dbReference type="SUPFAM" id="SSF55785">
    <property type="entry name" value="PYP-like sensor domain (PAS domain)"/>
    <property type="match status" value="1"/>
</dbReference>
<evidence type="ECO:0000256" key="5">
    <source>
        <dbReference type="ARBA" id="ARBA00007692"/>
    </source>
</evidence>
<dbReference type="GO" id="GO:0005524">
    <property type="term" value="F:ATP binding"/>
    <property type="evidence" value="ECO:0007669"/>
    <property type="project" value="UniProtKB-UniRule"/>
</dbReference>
<feature type="compositionally biased region" description="Basic and acidic residues" evidence="31">
    <location>
        <begin position="1609"/>
        <end position="1618"/>
    </location>
</feature>
<comment type="similarity">
    <text evidence="4">Belongs to the protein kinase superfamily. CAMK Ser/Thr protein kinase family.</text>
</comment>
<evidence type="ECO:0000259" key="32">
    <source>
        <dbReference type="PROSITE" id="PS50011"/>
    </source>
</evidence>
<feature type="region of interest" description="Disordered" evidence="31">
    <location>
        <begin position="952"/>
        <end position="971"/>
    </location>
</feature>
<comment type="subcellular location">
    <subcellularLocation>
        <location evidence="3">Cytoplasm</location>
    </subcellularLocation>
    <subcellularLocation>
        <location evidence="2">Mitochondrion</location>
    </subcellularLocation>
    <subcellularLocation>
        <location evidence="1">Nucleus</location>
    </subcellularLocation>
</comment>
<evidence type="ECO:0000256" key="23">
    <source>
        <dbReference type="ARBA" id="ARBA00048679"/>
    </source>
</evidence>
<feature type="compositionally biased region" description="Low complexity" evidence="31">
    <location>
        <begin position="25"/>
        <end position="38"/>
    </location>
</feature>
<feature type="compositionally biased region" description="Basic and acidic residues" evidence="31">
    <location>
        <begin position="1057"/>
        <end position="1067"/>
    </location>
</feature>
<dbReference type="PROSITE" id="PS50011">
    <property type="entry name" value="PROTEIN_KINASE_DOM"/>
    <property type="match status" value="1"/>
</dbReference>
<keyword evidence="35" id="KW-1185">Reference proteome</keyword>
<comment type="function">
    <text evidence="24">Serine/threonine-protein kinase involved in energy homeostasis and protein translation. Phosphorylates EEF1A1, GYS1, PDX1 and RPS6. Probably plays a role under changing environmental conditions (oxygen, glucose, nutrition), rather than under standard conditions. Acts as a sensor involved in energy homeostasis: regulates glycogen synthase synthesis by mediating phosphorylation of GYS1, leading to GYS1 inactivation. May be involved in glucose-stimulated insulin production in pancreas and regulation of glucagon secretion by glucose in alpha cells; however such data require additional evidences. May play a role in regulation of protein translation by phosphorylating EEF1A1, leading to increase translation efficiency. May also participate in respiratory regulation.</text>
</comment>
<dbReference type="Pfam" id="PF00069">
    <property type="entry name" value="Pkinase"/>
    <property type="match status" value="1"/>
</dbReference>
<keyword evidence="14 34" id="KW-0418">Kinase</keyword>
<dbReference type="Gene3D" id="1.10.510.10">
    <property type="entry name" value="Transferase(Phosphotransferase) domain 1"/>
    <property type="match status" value="1"/>
</dbReference>
<evidence type="ECO:0000256" key="4">
    <source>
        <dbReference type="ARBA" id="ARBA00006692"/>
    </source>
</evidence>
<dbReference type="Pfam" id="PF13426">
    <property type="entry name" value="PAS_9"/>
    <property type="match status" value="1"/>
</dbReference>
<keyword evidence="11" id="KW-0808">Transferase</keyword>
<feature type="region of interest" description="Disordered" evidence="31">
    <location>
        <begin position="1537"/>
        <end position="1626"/>
    </location>
</feature>
<evidence type="ECO:0000256" key="25">
    <source>
        <dbReference type="ARBA" id="ARBA00061975"/>
    </source>
</evidence>
<dbReference type="GO" id="GO:0006364">
    <property type="term" value="P:rRNA processing"/>
    <property type="evidence" value="ECO:0007669"/>
    <property type="project" value="UniProtKB-KW"/>
</dbReference>
<evidence type="ECO:0000313" key="34">
    <source>
        <dbReference type="EMBL" id="MBZ3888062.1"/>
    </source>
</evidence>
<dbReference type="InterPro" id="IPR035965">
    <property type="entry name" value="PAS-like_dom_sf"/>
</dbReference>
<dbReference type="GO" id="GO:0035556">
    <property type="term" value="P:intracellular signal transduction"/>
    <property type="evidence" value="ECO:0007669"/>
    <property type="project" value="TreeGrafter"/>
</dbReference>
<dbReference type="FunFam" id="3.30.200.20:FF:000346">
    <property type="entry name" value="PAS domain-containing serine/threonine-protein kinase"/>
    <property type="match status" value="1"/>
</dbReference>
<dbReference type="GO" id="GO:0004674">
    <property type="term" value="F:protein serine/threonine kinase activity"/>
    <property type="evidence" value="ECO:0007669"/>
    <property type="project" value="UniProtKB-KW"/>
</dbReference>
<feature type="compositionally biased region" description="Acidic residues" evidence="31">
    <location>
        <begin position="1951"/>
        <end position="1970"/>
    </location>
</feature>
<reference evidence="34" key="1">
    <citation type="submission" date="2020-03" db="EMBL/GenBank/DDBJ databases">
        <title>Studies in the Genomics of Life Span.</title>
        <authorList>
            <person name="Glass D."/>
        </authorList>
    </citation>
    <scope>NUCLEOTIDE SEQUENCE</scope>
    <source>
        <strain evidence="34">SUZIE</strain>
        <tissue evidence="34">Muscle</tissue>
    </source>
</reference>
<evidence type="ECO:0000256" key="18">
    <source>
        <dbReference type="ARBA" id="ARBA00022990"/>
    </source>
</evidence>
<feature type="region of interest" description="Disordered" evidence="31">
    <location>
        <begin position="20"/>
        <end position="47"/>
    </location>
</feature>
<evidence type="ECO:0000256" key="11">
    <source>
        <dbReference type="ARBA" id="ARBA00022679"/>
    </source>
</evidence>
<dbReference type="SMART" id="SM00733">
    <property type="entry name" value="Mterf"/>
    <property type="match status" value="4"/>
</dbReference>
<keyword evidence="16" id="KW-0694">RNA-binding</keyword>
<keyword evidence="7" id="KW-0963">Cytoplasm</keyword>
<evidence type="ECO:0000256" key="28">
    <source>
        <dbReference type="ARBA" id="ARBA00077581"/>
    </source>
</evidence>
<dbReference type="FunFam" id="1.25.70.10:FF:000011">
    <property type="entry name" value="Mitochondrial transcription termination factor 4"/>
    <property type="match status" value="1"/>
</dbReference>
<dbReference type="InterPro" id="IPR017441">
    <property type="entry name" value="Protein_kinase_ATP_BS"/>
</dbReference>
<dbReference type="Gene3D" id="1.25.70.10">
    <property type="entry name" value="Transcription termination factor 3, mitochondrial"/>
    <property type="match status" value="1"/>
</dbReference>
<evidence type="ECO:0000256" key="22">
    <source>
        <dbReference type="ARBA" id="ARBA00047899"/>
    </source>
</evidence>
<evidence type="ECO:0000256" key="24">
    <source>
        <dbReference type="ARBA" id="ARBA00053825"/>
    </source>
</evidence>
<evidence type="ECO:0000256" key="31">
    <source>
        <dbReference type="SAM" id="MobiDB-lite"/>
    </source>
</evidence>
<dbReference type="GO" id="GO:0045719">
    <property type="term" value="P:negative regulation of glycogen biosynthetic process"/>
    <property type="evidence" value="ECO:0007669"/>
    <property type="project" value="TreeGrafter"/>
</dbReference>
<dbReference type="GO" id="GO:0003723">
    <property type="term" value="F:RNA binding"/>
    <property type="evidence" value="ECO:0007669"/>
    <property type="project" value="UniProtKB-KW"/>
</dbReference>
<dbReference type="FunFam" id="1.10.510.10:FF:000351">
    <property type="entry name" value="PAS domain-containing serine/threonine-protein kinase"/>
    <property type="match status" value="1"/>
</dbReference>
<dbReference type="CDD" id="cd14004">
    <property type="entry name" value="STKc_PASK"/>
    <property type="match status" value="1"/>
</dbReference>
<dbReference type="InterPro" id="IPR000719">
    <property type="entry name" value="Prot_kinase_dom"/>
</dbReference>
<keyword evidence="10" id="KW-0597">Phosphoprotein</keyword>
<dbReference type="Pfam" id="PF02536">
    <property type="entry name" value="mTERF"/>
    <property type="match status" value="1"/>
</dbReference>
<keyword evidence="8" id="KW-0723">Serine/threonine-protein kinase</keyword>
<dbReference type="InterPro" id="IPR038538">
    <property type="entry name" value="MTERF_sf"/>
</dbReference>
<evidence type="ECO:0000256" key="7">
    <source>
        <dbReference type="ARBA" id="ARBA00022490"/>
    </source>
</evidence>
<keyword evidence="9" id="KW-0698">rRNA processing</keyword>
<evidence type="ECO:0000256" key="21">
    <source>
        <dbReference type="ARBA" id="ARBA00023242"/>
    </source>
</evidence>
<dbReference type="GO" id="GO:0006355">
    <property type="term" value="P:regulation of DNA-templated transcription"/>
    <property type="evidence" value="ECO:0007669"/>
    <property type="project" value="InterPro"/>
</dbReference>
<dbReference type="PANTHER" id="PTHR24346:SF51">
    <property type="entry name" value="PAS DOMAIN-CONTAINING SERINE_THREONINE-PROTEIN KINASE"/>
    <property type="match status" value="1"/>
</dbReference>
<feature type="region of interest" description="Disordered" evidence="31">
    <location>
        <begin position="1688"/>
        <end position="1713"/>
    </location>
</feature>
<dbReference type="CDD" id="cd00130">
    <property type="entry name" value="PAS"/>
    <property type="match status" value="2"/>
</dbReference>
<comment type="similarity">
    <text evidence="5">Belongs to the mTERF family.</text>
</comment>
<dbReference type="PROSITE" id="PS00108">
    <property type="entry name" value="PROTEIN_KINASE_ST"/>
    <property type="match status" value="1"/>
</dbReference>
<evidence type="ECO:0000256" key="29">
    <source>
        <dbReference type="ARBA" id="ARBA00078040"/>
    </source>
</evidence>
<evidence type="ECO:0000259" key="33">
    <source>
        <dbReference type="PROSITE" id="PS50112"/>
    </source>
</evidence>
<feature type="region of interest" description="Disordered" evidence="31">
    <location>
        <begin position="1041"/>
        <end position="1086"/>
    </location>
</feature>
<dbReference type="InterPro" id="IPR000014">
    <property type="entry name" value="PAS"/>
</dbReference>
<organism evidence="34 35">
    <name type="scientific">Sciurus carolinensis</name>
    <name type="common">Eastern gray squirrel</name>
    <dbReference type="NCBI Taxonomy" id="30640"/>
    <lineage>
        <taxon>Eukaryota</taxon>
        <taxon>Metazoa</taxon>
        <taxon>Chordata</taxon>
        <taxon>Craniata</taxon>
        <taxon>Vertebrata</taxon>
        <taxon>Euteleostomi</taxon>
        <taxon>Mammalia</taxon>
        <taxon>Eutheria</taxon>
        <taxon>Euarchontoglires</taxon>
        <taxon>Glires</taxon>
        <taxon>Rodentia</taxon>
        <taxon>Sciuromorpha</taxon>
        <taxon>Sciuridae</taxon>
        <taxon>Sciurinae</taxon>
        <taxon>Sciurini</taxon>
        <taxon>Sciurus</taxon>
    </lineage>
</organism>
<dbReference type="GO" id="GO:0005634">
    <property type="term" value="C:nucleus"/>
    <property type="evidence" value="ECO:0007669"/>
    <property type="project" value="UniProtKB-SubCell"/>
</dbReference>
<dbReference type="EMBL" id="JAATJV010421159">
    <property type="protein sequence ID" value="MBZ3888062.1"/>
    <property type="molecule type" value="Genomic_DNA"/>
</dbReference>
<comment type="catalytic activity">
    <reaction evidence="22">
        <text>L-threonyl-[protein] + ATP = O-phospho-L-threonyl-[protein] + ADP + H(+)</text>
        <dbReference type="Rhea" id="RHEA:46608"/>
        <dbReference type="Rhea" id="RHEA-COMP:11060"/>
        <dbReference type="Rhea" id="RHEA-COMP:11605"/>
        <dbReference type="ChEBI" id="CHEBI:15378"/>
        <dbReference type="ChEBI" id="CHEBI:30013"/>
        <dbReference type="ChEBI" id="CHEBI:30616"/>
        <dbReference type="ChEBI" id="CHEBI:61977"/>
        <dbReference type="ChEBI" id="CHEBI:456216"/>
        <dbReference type="EC" id="2.7.11.1"/>
    </reaction>
</comment>
<evidence type="ECO:0000256" key="15">
    <source>
        <dbReference type="ARBA" id="ARBA00022840"/>
    </source>
</evidence>
<feature type="domain" description="Protein kinase" evidence="32">
    <location>
        <begin position="1197"/>
        <end position="1449"/>
    </location>
</feature>
<evidence type="ECO:0000256" key="6">
    <source>
        <dbReference type="ARBA" id="ARBA00012513"/>
    </source>
</evidence>
<dbReference type="SMART" id="SM00220">
    <property type="entry name" value="S_TKc"/>
    <property type="match status" value="1"/>
</dbReference>
<feature type="region of interest" description="Disordered" evidence="31">
    <location>
        <begin position="453"/>
        <end position="771"/>
    </location>
</feature>
<dbReference type="InterPro" id="IPR011009">
    <property type="entry name" value="Kinase-like_dom_sf"/>
</dbReference>
<comment type="caution">
    <text evidence="34">The sequence shown here is derived from an EMBL/GenBank/DDBJ whole genome shotgun (WGS) entry which is preliminary data.</text>
</comment>
<evidence type="ECO:0000313" key="35">
    <source>
        <dbReference type="Proteomes" id="UP001166674"/>
    </source>
</evidence>
<keyword evidence="13 30" id="KW-0547">Nucleotide-binding</keyword>
<dbReference type="PANTHER" id="PTHR24346">
    <property type="entry name" value="MAP/MICROTUBULE AFFINITY-REGULATING KINASE"/>
    <property type="match status" value="1"/>
</dbReference>
<evidence type="ECO:0000256" key="14">
    <source>
        <dbReference type="ARBA" id="ARBA00022777"/>
    </source>
</evidence>
<comment type="catalytic activity">
    <reaction evidence="23">
        <text>L-seryl-[protein] + ATP = O-phospho-L-seryl-[protein] + ADP + H(+)</text>
        <dbReference type="Rhea" id="RHEA:17989"/>
        <dbReference type="Rhea" id="RHEA-COMP:9863"/>
        <dbReference type="Rhea" id="RHEA-COMP:11604"/>
        <dbReference type="ChEBI" id="CHEBI:15378"/>
        <dbReference type="ChEBI" id="CHEBI:29999"/>
        <dbReference type="ChEBI" id="CHEBI:30616"/>
        <dbReference type="ChEBI" id="CHEBI:83421"/>
        <dbReference type="ChEBI" id="CHEBI:456216"/>
        <dbReference type="EC" id="2.7.11.1"/>
    </reaction>
</comment>
<keyword evidence="19" id="KW-0446">Lipid-binding</keyword>
<feature type="compositionally biased region" description="Basic and acidic residues" evidence="31">
    <location>
        <begin position="725"/>
        <end position="736"/>
    </location>
</feature>
<feature type="region of interest" description="Disordered" evidence="31">
    <location>
        <begin position="786"/>
        <end position="809"/>
    </location>
</feature>
<gene>
    <name evidence="34" type="ORF">SUZIE_196075</name>
</gene>
<evidence type="ECO:0000256" key="17">
    <source>
        <dbReference type="ARBA" id="ARBA00022946"/>
    </source>
</evidence>
<dbReference type="Gene3D" id="3.30.200.20">
    <property type="entry name" value="Phosphorylase Kinase, domain 1"/>
    <property type="match status" value="1"/>
</dbReference>
<keyword evidence="12" id="KW-0677">Repeat</keyword>
<feature type="compositionally biased region" description="Polar residues" evidence="31">
    <location>
        <begin position="574"/>
        <end position="583"/>
    </location>
</feature>
<feature type="compositionally biased region" description="Polar residues" evidence="31">
    <location>
        <begin position="671"/>
        <end position="683"/>
    </location>
</feature>
<keyword evidence="21" id="KW-0539">Nucleus</keyword>
<dbReference type="PROSITE" id="PS50112">
    <property type="entry name" value="PAS"/>
    <property type="match status" value="1"/>
</dbReference>
<dbReference type="Gene3D" id="3.30.450.20">
    <property type="entry name" value="PAS domain"/>
    <property type="match status" value="1"/>
</dbReference>
<proteinExistence type="inferred from homology"/>
<evidence type="ECO:0000256" key="12">
    <source>
        <dbReference type="ARBA" id="ARBA00022737"/>
    </source>
</evidence>
<evidence type="ECO:0000256" key="8">
    <source>
        <dbReference type="ARBA" id="ARBA00022527"/>
    </source>
</evidence>
<dbReference type="NCBIfam" id="TIGR00229">
    <property type="entry name" value="sensory_box"/>
    <property type="match status" value="1"/>
</dbReference>
<comment type="subunit">
    <text evidence="25">Heterodimer with NSUN4; this interaction may be required for NSUN4 recruitment to the mitochondrial large ribosomal subunit.</text>
</comment>